<feature type="domain" description="NACHT N-terminal Helical" evidence="2">
    <location>
        <begin position="2"/>
        <end position="43"/>
    </location>
</feature>
<organism evidence="3 4">
    <name type="scientific">Paractinoplanes pyxinae</name>
    <dbReference type="NCBI Taxonomy" id="2997416"/>
    <lineage>
        <taxon>Bacteria</taxon>
        <taxon>Bacillati</taxon>
        <taxon>Actinomycetota</taxon>
        <taxon>Actinomycetes</taxon>
        <taxon>Micromonosporales</taxon>
        <taxon>Micromonosporaceae</taxon>
        <taxon>Paractinoplanes</taxon>
    </lineage>
</organism>
<keyword evidence="4" id="KW-1185">Reference proteome</keyword>
<evidence type="ECO:0000313" key="3">
    <source>
        <dbReference type="EMBL" id="MCY1144149.1"/>
    </source>
</evidence>
<reference evidence="3" key="1">
    <citation type="submission" date="2022-11" db="EMBL/GenBank/DDBJ databases">
        <authorList>
            <person name="Somphong A."/>
            <person name="Phongsopitanun W."/>
        </authorList>
    </citation>
    <scope>NUCLEOTIDE SEQUENCE</scope>
    <source>
        <strain evidence="3">Pm04-4</strain>
    </source>
</reference>
<dbReference type="RefSeq" id="WP_267568701.1">
    <property type="nucleotide sequence ID" value="NZ_JAPNTZ010000018.1"/>
</dbReference>
<dbReference type="Proteomes" id="UP001151002">
    <property type="component" value="Unassembled WGS sequence"/>
</dbReference>
<gene>
    <name evidence="3" type="ORF">OWR29_39670</name>
</gene>
<dbReference type="InterPro" id="IPR054567">
    <property type="entry name" value="NNH7"/>
</dbReference>
<accession>A0ABT4BCA1</accession>
<dbReference type="SUPFAM" id="SSF52540">
    <property type="entry name" value="P-loop containing nucleoside triphosphate hydrolases"/>
    <property type="match status" value="1"/>
</dbReference>
<name>A0ABT4BCA1_9ACTN</name>
<dbReference type="InterPro" id="IPR003959">
    <property type="entry name" value="ATPase_AAA_core"/>
</dbReference>
<evidence type="ECO:0000313" key="4">
    <source>
        <dbReference type="Proteomes" id="UP001151002"/>
    </source>
</evidence>
<protein>
    <recommendedName>
        <fullName evidence="5">AAA+ ATPase domain-containing protein</fullName>
    </recommendedName>
</protein>
<dbReference type="EMBL" id="JAPNTZ010000018">
    <property type="protein sequence ID" value="MCY1144149.1"/>
    <property type="molecule type" value="Genomic_DNA"/>
</dbReference>
<evidence type="ECO:0000259" key="2">
    <source>
        <dbReference type="Pfam" id="PF22738"/>
    </source>
</evidence>
<dbReference type="InterPro" id="IPR027417">
    <property type="entry name" value="P-loop_NTPase"/>
</dbReference>
<comment type="caution">
    <text evidence="3">The sequence shown here is derived from an EMBL/GenBank/DDBJ whole genome shotgun (WGS) entry which is preliminary data.</text>
</comment>
<feature type="domain" description="ATPase AAA-type core" evidence="1">
    <location>
        <begin position="139"/>
        <end position="249"/>
    </location>
</feature>
<sequence length="426" mass="46956">MTERATIARIIRDDLPDAAVTRYRGEIIRLAAEFPEVAAWLDQDGRSQTLHRLVELTPEVALLRRHQSAALDRPVLGGPGVPGGLTLPTLRQAYLQPAFRTDSDDPLTLYLDGAVPRPDLVTYLSDRVGGQSAHRTPLMVLGQPGAGKSMLTRVLAARLSETDGLIAVRVPLRDVPVGADVQSHIEDAIRQATGESVSWPQFLRSTGRRRPVVIFDGLDEMMSAAGHQESDYLVRVAEFQLRELDLGRPVTAIVTGRTGVHHRLVIPADTEVLQMQPFAPEQVIAWLTVWNTTDRRYFAERGLESRSRDVALRQPELAEQPLLLLMLALYDAQANELTRADERIGGAELYERLMITFAEREARREQPRLAGAPLAERVEHDLGRLSVAALAMLNRKRQSVSEADLDADLVALGVASRTGDDGPTPA</sequence>
<evidence type="ECO:0000259" key="1">
    <source>
        <dbReference type="Pfam" id="PF00004"/>
    </source>
</evidence>
<dbReference type="Pfam" id="PF22738">
    <property type="entry name" value="NNH7"/>
    <property type="match status" value="1"/>
</dbReference>
<dbReference type="Gene3D" id="3.40.50.300">
    <property type="entry name" value="P-loop containing nucleotide triphosphate hydrolases"/>
    <property type="match status" value="1"/>
</dbReference>
<proteinExistence type="predicted"/>
<evidence type="ECO:0008006" key="5">
    <source>
        <dbReference type="Google" id="ProtNLM"/>
    </source>
</evidence>
<dbReference type="Pfam" id="PF00004">
    <property type="entry name" value="AAA"/>
    <property type="match status" value="1"/>
</dbReference>